<dbReference type="InterPro" id="IPR021139">
    <property type="entry name" value="NYN"/>
</dbReference>
<protein>
    <submittedName>
        <fullName evidence="2">NYN domain-containing protein</fullName>
    </submittedName>
</protein>
<evidence type="ECO:0000313" key="3">
    <source>
        <dbReference type="Proteomes" id="UP001497493"/>
    </source>
</evidence>
<dbReference type="InterPro" id="IPR047140">
    <property type="entry name" value="LabA"/>
</dbReference>
<dbReference type="CDD" id="cd10911">
    <property type="entry name" value="PIN_LabA"/>
    <property type="match status" value="1"/>
</dbReference>
<sequence>MQYDVLREFACRDNGEPVRLNAYVSYDARRAKTDFDYRKKAEGFHSVLRDIGYKVIIKEVKWYVDEFGEQIQKANADLDLAVDALLQSENLDRVLIASGDGDFVQVVRALQNKGCRVEVVALDNVSAALRQEADSFISGYLIPNLILTPNPTPEWGQVGSWVRGWCYYYDDAKGIGFMRYLTRIDKHLWLTDKRKHPESPFETCFFHFSKLQDESLTAKLPSREFIFEFKLAASERGPDKMNATDIRLVSEL</sequence>
<accession>A0ABM9NMG0</accession>
<dbReference type="Pfam" id="PF01936">
    <property type="entry name" value="NYN"/>
    <property type="match status" value="1"/>
</dbReference>
<name>A0ABM9NMG0_9GAMM</name>
<reference evidence="2 3" key="1">
    <citation type="submission" date="2024-04" db="EMBL/GenBank/DDBJ databases">
        <authorList>
            <person name="Cremers G."/>
        </authorList>
    </citation>
    <scope>NUCLEOTIDE SEQUENCE [LARGE SCALE GENOMIC DNA]</scope>
    <source>
        <strain evidence="2">MeCH1-AG</strain>
    </source>
</reference>
<dbReference type="PANTHER" id="PTHR35458:SF8">
    <property type="entry name" value="SLR0650 PROTEIN"/>
    <property type="match status" value="1"/>
</dbReference>
<evidence type="ECO:0000313" key="2">
    <source>
        <dbReference type="EMBL" id="CAL1241839.1"/>
    </source>
</evidence>
<proteinExistence type="predicted"/>
<dbReference type="PANTHER" id="PTHR35458">
    <property type="entry name" value="SLR0755 PROTEIN"/>
    <property type="match status" value="1"/>
</dbReference>
<dbReference type="Gene3D" id="3.40.50.1010">
    <property type="entry name" value="5'-nuclease"/>
    <property type="match status" value="1"/>
</dbReference>
<keyword evidence="3" id="KW-1185">Reference proteome</keyword>
<dbReference type="EMBL" id="OZ026884">
    <property type="protein sequence ID" value="CAL1241839.1"/>
    <property type="molecule type" value="Genomic_DNA"/>
</dbReference>
<organism evidence="2 3">
    <name type="scientific">Candidatus Methylocalor cossyra</name>
    <dbReference type="NCBI Taxonomy" id="3108543"/>
    <lineage>
        <taxon>Bacteria</taxon>
        <taxon>Pseudomonadati</taxon>
        <taxon>Pseudomonadota</taxon>
        <taxon>Gammaproteobacteria</taxon>
        <taxon>Methylococcales</taxon>
        <taxon>Methylococcaceae</taxon>
        <taxon>Candidatus Methylocalor</taxon>
    </lineage>
</organism>
<gene>
    <name evidence="2" type="ORF">MECH1_V1_3063</name>
</gene>
<evidence type="ECO:0000259" key="1">
    <source>
        <dbReference type="Pfam" id="PF01936"/>
    </source>
</evidence>
<feature type="domain" description="NYN" evidence="1">
    <location>
        <begin position="2"/>
        <end position="138"/>
    </location>
</feature>
<dbReference type="Proteomes" id="UP001497493">
    <property type="component" value="Chromosome"/>
</dbReference>